<dbReference type="PANTHER" id="PTHR11647">
    <property type="entry name" value="HYDRANTOINASE/DIHYDROPYRIMIDINASE FAMILY MEMBER"/>
    <property type="match status" value="1"/>
</dbReference>
<feature type="signal peptide" evidence="1">
    <location>
        <begin position="1"/>
        <end position="24"/>
    </location>
</feature>
<keyword evidence="4" id="KW-1185">Reference proteome</keyword>
<name>A0A5B8S306_9SPHN</name>
<dbReference type="InterPro" id="IPR013108">
    <property type="entry name" value="Amidohydro_3"/>
</dbReference>
<sequence>MTLTATRRAFTAGLAALAVSPAIAEARKSGRYDTIVRGGTVFDGLGGAGREADLGIIGDKIAAIGNLSAARGALEIDAKGQAVAPGFINMLSWATDSLIEDGRSQSDIRQGVTLEVLGEGWSMGPLTAEMKARERREQGDIKYDIGWTTLGQYLNFMEAKGVSCNVASFVGATTLRMHEVGYDDVRATPEQLRRMQDLVRMEMRAGALGIGSSLIYAPGNFANTDELVALTAAAAESGGSYISHMRSEAERYLESIDELLEIGRRARARVQIYHIKPAGKENWHKADLALAKLDAARQAGIDVSANLYTYTAGSTGLYATMPLWVQQGGHDAWVARLKDPVIRARVLAEMRGVPQGWENLLHNTGSPEGVLLIGFKNPALKPLTGKTLAQVAAMRGTSPEDTIIDLVIEDDSRVDAAFFLMSEENIKKNIRWPWTMLGSDAGSMAPEGKFLLKNTHPRAYGNVARFLGKYIRDEQVIGLAEGIRRLTSLPAQQAGIRGRGRLAAGYAADVVVFDPAKIADTATYDKPHSYAVGVSDVLVNGTAVLRSGEHTDARPGRFVKGPGWKA</sequence>
<dbReference type="SUPFAM" id="SSF51338">
    <property type="entry name" value="Composite domain of metallo-dependent hydrolases"/>
    <property type="match status" value="1"/>
</dbReference>
<dbReference type="CDD" id="cd01297">
    <property type="entry name" value="D-aminoacylase"/>
    <property type="match status" value="1"/>
</dbReference>
<evidence type="ECO:0000313" key="4">
    <source>
        <dbReference type="Proteomes" id="UP000321172"/>
    </source>
</evidence>
<evidence type="ECO:0000313" key="3">
    <source>
        <dbReference type="EMBL" id="QEA15514.1"/>
    </source>
</evidence>
<gene>
    <name evidence="3" type="ORF">FRF71_04840</name>
</gene>
<protein>
    <submittedName>
        <fullName evidence="3">D-aminoacylase</fullName>
    </submittedName>
</protein>
<dbReference type="OrthoDB" id="9766983at2"/>
<feature type="chain" id="PRO_5022854260" evidence="1">
    <location>
        <begin position="25"/>
        <end position="566"/>
    </location>
</feature>
<dbReference type="RefSeq" id="WP_147089492.1">
    <property type="nucleotide sequence ID" value="NZ_BAABJD010000001.1"/>
</dbReference>
<dbReference type="AlphaFoldDB" id="A0A5B8S306"/>
<dbReference type="InterPro" id="IPR050378">
    <property type="entry name" value="Metallo-dep_Hydrolases_sf"/>
</dbReference>
<organism evidence="3 4">
    <name type="scientific">Novosphingobium ginsenosidimutans</name>
    <dbReference type="NCBI Taxonomy" id="1176536"/>
    <lineage>
        <taxon>Bacteria</taxon>
        <taxon>Pseudomonadati</taxon>
        <taxon>Pseudomonadota</taxon>
        <taxon>Alphaproteobacteria</taxon>
        <taxon>Sphingomonadales</taxon>
        <taxon>Sphingomonadaceae</taxon>
        <taxon>Novosphingobium</taxon>
    </lineage>
</organism>
<evidence type="ECO:0000256" key="1">
    <source>
        <dbReference type="SAM" id="SignalP"/>
    </source>
</evidence>
<feature type="domain" description="Amidohydrolase 3" evidence="2">
    <location>
        <begin position="184"/>
        <end position="544"/>
    </location>
</feature>
<dbReference type="GO" id="GO:0005829">
    <property type="term" value="C:cytosol"/>
    <property type="evidence" value="ECO:0007669"/>
    <property type="project" value="TreeGrafter"/>
</dbReference>
<dbReference type="Gene3D" id="3.20.20.140">
    <property type="entry name" value="Metal-dependent hydrolases"/>
    <property type="match status" value="2"/>
</dbReference>
<dbReference type="EMBL" id="CP042345">
    <property type="protein sequence ID" value="QEA15514.1"/>
    <property type="molecule type" value="Genomic_DNA"/>
</dbReference>
<dbReference type="InterPro" id="IPR032466">
    <property type="entry name" value="Metal_Hydrolase"/>
</dbReference>
<dbReference type="SUPFAM" id="SSF51556">
    <property type="entry name" value="Metallo-dependent hydrolases"/>
    <property type="match status" value="1"/>
</dbReference>
<dbReference type="InterPro" id="IPR011059">
    <property type="entry name" value="Metal-dep_hydrolase_composite"/>
</dbReference>
<proteinExistence type="predicted"/>
<dbReference type="GO" id="GO:0016812">
    <property type="term" value="F:hydrolase activity, acting on carbon-nitrogen (but not peptide) bonds, in cyclic amides"/>
    <property type="evidence" value="ECO:0007669"/>
    <property type="project" value="TreeGrafter"/>
</dbReference>
<dbReference type="Pfam" id="PF07969">
    <property type="entry name" value="Amidohydro_3"/>
    <property type="match status" value="1"/>
</dbReference>
<accession>A0A5B8S306</accession>
<dbReference type="Gene3D" id="2.30.40.10">
    <property type="entry name" value="Urease, subunit C, domain 1"/>
    <property type="match status" value="1"/>
</dbReference>
<keyword evidence="1" id="KW-0732">Signal</keyword>
<reference evidence="3 4" key="1">
    <citation type="journal article" date="2013" name="J. Microbiol. Biotechnol.">
        <title>Novosphingobium ginsenosidimutans sp. nov., with the ability to convert ginsenoside.</title>
        <authorList>
            <person name="Kim J.K."/>
            <person name="He D."/>
            <person name="Liu Q.M."/>
            <person name="Park H.Y."/>
            <person name="Jung M.S."/>
            <person name="Yoon M.H."/>
            <person name="Kim S.C."/>
            <person name="Im W.T."/>
        </authorList>
    </citation>
    <scope>NUCLEOTIDE SEQUENCE [LARGE SCALE GENOMIC DNA]</scope>
    <source>
        <strain evidence="3 4">FW-6</strain>
    </source>
</reference>
<evidence type="ECO:0000259" key="2">
    <source>
        <dbReference type="Pfam" id="PF07969"/>
    </source>
</evidence>
<dbReference type="Proteomes" id="UP000321172">
    <property type="component" value="Chromosome"/>
</dbReference>
<dbReference type="KEGG" id="ngf:FRF71_04840"/>
<dbReference type="PANTHER" id="PTHR11647:SF1">
    <property type="entry name" value="COLLAPSIN RESPONSE MEDIATOR PROTEIN"/>
    <property type="match status" value="1"/>
</dbReference>